<dbReference type="EC" id="6.3.2.6" evidence="3"/>
<dbReference type="PANTHER" id="PTHR43700:SF1">
    <property type="entry name" value="PHOSPHORIBOSYLAMINOIMIDAZOLE-SUCCINOCARBOXAMIDE SYNTHASE"/>
    <property type="match status" value="1"/>
</dbReference>
<dbReference type="Pfam" id="PF00731">
    <property type="entry name" value="AIRC"/>
    <property type="match status" value="1"/>
</dbReference>
<dbReference type="GO" id="GO:0005524">
    <property type="term" value="F:ATP binding"/>
    <property type="evidence" value="ECO:0007669"/>
    <property type="project" value="UniProtKB-KW"/>
</dbReference>
<keyword evidence="4" id="KW-0436">Ligase</keyword>
<comment type="pathway">
    <text evidence="1">Purine metabolism; IMP biosynthesis via de novo pathway; 5-amino-1-(5-phospho-D-ribosyl)imidazole-4-carboxamide from 5-amino-1-(5-phospho-D-ribosyl)imidazole-4-carboxylate: step 1/2.</text>
</comment>
<evidence type="ECO:0000256" key="2">
    <source>
        <dbReference type="ARBA" id="ARBA00011020"/>
    </source>
</evidence>
<dbReference type="InterPro" id="IPR000031">
    <property type="entry name" value="PurE_dom"/>
</dbReference>
<dbReference type="GO" id="GO:0006189">
    <property type="term" value="P:'de novo' IMP biosynthetic process"/>
    <property type="evidence" value="ECO:0007669"/>
    <property type="project" value="UniProtKB-UniPathway"/>
</dbReference>
<keyword evidence="6" id="KW-0658">Purine biosynthesis</keyword>
<dbReference type="PROSITE" id="PS01057">
    <property type="entry name" value="SAICAR_SYNTHETASE_1"/>
    <property type="match status" value="1"/>
</dbReference>
<dbReference type="GO" id="GO:0005737">
    <property type="term" value="C:cytoplasm"/>
    <property type="evidence" value="ECO:0007669"/>
    <property type="project" value="TreeGrafter"/>
</dbReference>
<dbReference type="SUPFAM" id="SSF56104">
    <property type="entry name" value="SAICAR synthase-like"/>
    <property type="match status" value="1"/>
</dbReference>
<dbReference type="SUPFAM" id="SSF52255">
    <property type="entry name" value="N5-CAIR mutase (phosphoribosylaminoimidazole carboxylase, PurE)"/>
    <property type="match status" value="1"/>
</dbReference>
<dbReference type="InterPro" id="IPR018236">
    <property type="entry name" value="SAICAR_synthetase_CS"/>
</dbReference>
<keyword evidence="7" id="KW-0067">ATP-binding</keyword>
<reference evidence="10" key="1">
    <citation type="journal article" date="2020" name="Nature">
        <title>Giant virus diversity and host interactions through global metagenomics.</title>
        <authorList>
            <person name="Schulz F."/>
            <person name="Roux S."/>
            <person name="Paez-Espino D."/>
            <person name="Jungbluth S."/>
            <person name="Walsh D.A."/>
            <person name="Denef V.J."/>
            <person name="McMahon K.D."/>
            <person name="Konstantinidis K.T."/>
            <person name="Eloe-Fadrosh E.A."/>
            <person name="Kyrpides N.C."/>
            <person name="Woyke T."/>
        </authorList>
    </citation>
    <scope>NUCLEOTIDE SEQUENCE</scope>
    <source>
        <strain evidence="10">GVMAG-S-3300011013-78</strain>
    </source>
</reference>
<evidence type="ECO:0000256" key="7">
    <source>
        <dbReference type="ARBA" id="ARBA00022840"/>
    </source>
</evidence>
<evidence type="ECO:0000256" key="6">
    <source>
        <dbReference type="ARBA" id="ARBA00022755"/>
    </source>
</evidence>
<evidence type="ECO:0000259" key="9">
    <source>
        <dbReference type="SMART" id="SM01001"/>
    </source>
</evidence>
<dbReference type="InterPro" id="IPR028923">
    <property type="entry name" value="SAICAR_synt/ADE2_N"/>
</dbReference>
<accession>A0A6C0KGV7</accession>
<evidence type="ECO:0000256" key="4">
    <source>
        <dbReference type="ARBA" id="ARBA00022598"/>
    </source>
</evidence>
<dbReference type="PROSITE" id="PS01058">
    <property type="entry name" value="SAICAR_SYNTHETASE_2"/>
    <property type="match status" value="1"/>
</dbReference>
<feature type="domain" description="PurE" evidence="9">
    <location>
        <begin position="481"/>
        <end position="609"/>
    </location>
</feature>
<dbReference type="PANTHER" id="PTHR43700">
    <property type="entry name" value="PHOSPHORIBOSYLAMINOIMIDAZOLE-SUCCINOCARBOXAMIDE SYNTHASE"/>
    <property type="match status" value="1"/>
</dbReference>
<evidence type="ECO:0000256" key="1">
    <source>
        <dbReference type="ARBA" id="ARBA00004672"/>
    </source>
</evidence>
<protein>
    <recommendedName>
        <fullName evidence="3">phosphoribosylaminoimidazolesuccinocarboxamide synthase</fullName>
        <ecNumber evidence="3">6.3.2.6</ecNumber>
    </recommendedName>
</protein>
<dbReference type="Pfam" id="PF01259">
    <property type="entry name" value="SAICAR_synt"/>
    <property type="match status" value="1"/>
</dbReference>
<organism evidence="10">
    <name type="scientific">viral metagenome</name>
    <dbReference type="NCBI Taxonomy" id="1070528"/>
    <lineage>
        <taxon>unclassified sequences</taxon>
        <taxon>metagenomes</taxon>
        <taxon>organismal metagenomes</taxon>
    </lineage>
</organism>
<dbReference type="SMART" id="SM01001">
    <property type="entry name" value="AIRC"/>
    <property type="match status" value="1"/>
</dbReference>
<evidence type="ECO:0000313" key="10">
    <source>
        <dbReference type="EMBL" id="QHU16431.1"/>
    </source>
</evidence>
<dbReference type="UniPathway" id="UPA00074">
    <property type="reaction ID" value="UER00131"/>
</dbReference>
<evidence type="ECO:0000256" key="5">
    <source>
        <dbReference type="ARBA" id="ARBA00022741"/>
    </source>
</evidence>
<proteinExistence type="inferred from homology"/>
<dbReference type="AlphaFoldDB" id="A0A6C0KGV7"/>
<dbReference type="Gene3D" id="3.30.200.20">
    <property type="entry name" value="Phosphorylase Kinase, domain 1"/>
    <property type="match status" value="1"/>
</dbReference>
<name>A0A6C0KGV7_9ZZZZ</name>
<evidence type="ECO:0000256" key="8">
    <source>
        <dbReference type="ARBA" id="ARBA00023268"/>
    </source>
</evidence>
<evidence type="ECO:0000256" key="3">
    <source>
        <dbReference type="ARBA" id="ARBA00012217"/>
    </source>
</evidence>
<dbReference type="CDD" id="cd01414">
    <property type="entry name" value="SAICAR_synt_Sc"/>
    <property type="match status" value="1"/>
</dbReference>
<dbReference type="EMBL" id="MN740882">
    <property type="protein sequence ID" value="QHU16431.1"/>
    <property type="molecule type" value="Genomic_DNA"/>
</dbReference>
<dbReference type="GO" id="GO:0004639">
    <property type="term" value="F:phosphoribosylaminoimidazolesuccinocarboxamide synthase activity"/>
    <property type="evidence" value="ECO:0007669"/>
    <property type="project" value="UniProtKB-EC"/>
</dbReference>
<dbReference type="HAMAP" id="MF_00137">
    <property type="entry name" value="SAICAR_synth"/>
    <property type="match status" value="1"/>
</dbReference>
<dbReference type="Gene3D" id="3.40.50.1970">
    <property type="match status" value="1"/>
</dbReference>
<sequence>MMKLALCTDRSENIEHISQLIVGNDFKYEIQLVICKKDSSASLYCIKNGIENFDYDKENDNKTIDMRTTQKIENGDINYIFYMDTSYEFTNAFIKDVKIPLINVTMHFEEIGHSIISHYVNDYEFNGACICAINLSNSILKSNIHVDMNNKLQDYKNDVVRLTLNYIYRVFKKPNGEKIGKVRNIYPMKNNNMLAIVNSDRQSAFDRHIGNIKYKGFILNELSAYWFKKIKQDLNIKNHYINHNCNVMFVKKCTVIPLEIIVRGYMTGSTRTSLWTHYNNGSRNYCGNVLREGYKKNEKLDNIIVTPTTKGIEDVPISFNEILERELVNRTELEHIYDMAMCLFEYGQQEAHKHGLILVDTKYEFGYHNGEIILIDEVHTCDSSRYWKKDTYQELFNNDKEPHKFDKDIIRDHIKKYVKDPYNDEINVDESIYTVASNEYQKFYTQLTGEDILFQYNYNSFLDCNRLTNEMINEYYSYCVPTCVILSGSESDSKHVNKIRKALDKLHITNISFVCSAHKNTKKLLEIMDELNSRQHPLIFVTCAGKSDALSGVVSCNTQYPVIACPPHADKVDMMVNMNSTLQMPTNVPVMTVLNITNVAICVNRIFNFGK</sequence>
<keyword evidence="5" id="KW-0547">Nucleotide-binding</keyword>
<comment type="similarity">
    <text evidence="2">In the N-terminal section; belongs to the SAICAR synthetase family.</text>
</comment>
<keyword evidence="8" id="KW-0511">Multifunctional enzyme</keyword>
<dbReference type="Gene3D" id="3.30.470.20">
    <property type="entry name" value="ATP-grasp fold, B domain"/>
    <property type="match status" value="1"/>
</dbReference>